<feature type="compositionally biased region" description="Acidic residues" evidence="18">
    <location>
        <begin position="189"/>
        <end position="198"/>
    </location>
</feature>
<feature type="compositionally biased region" description="Acidic residues" evidence="18">
    <location>
        <begin position="271"/>
        <end position="280"/>
    </location>
</feature>
<dbReference type="Pfam" id="PF17857">
    <property type="entry name" value="AAA_lid_1"/>
    <property type="match status" value="1"/>
</dbReference>
<evidence type="ECO:0000256" key="4">
    <source>
        <dbReference type="ARBA" id="ARBA00022701"/>
    </source>
</evidence>
<organism evidence="20 21">
    <name type="scientific">Prymnesium parvum</name>
    <name type="common">Toxic golden alga</name>
    <dbReference type="NCBI Taxonomy" id="97485"/>
    <lineage>
        <taxon>Eukaryota</taxon>
        <taxon>Haptista</taxon>
        <taxon>Haptophyta</taxon>
        <taxon>Prymnesiophyceae</taxon>
        <taxon>Prymnesiales</taxon>
        <taxon>Prymnesiaceae</taxon>
        <taxon>Prymnesium</taxon>
    </lineage>
</organism>
<keyword evidence="12" id="KW-0206">Cytoskeleton</keyword>
<evidence type="ECO:0000256" key="12">
    <source>
        <dbReference type="ARBA" id="ARBA00023212"/>
    </source>
</evidence>
<dbReference type="InterPro" id="IPR041466">
    <property type="entry name" value="Dynein_AAA5_ext"/>
</dbReference>
<dbReference type="FunFam" id="1.20.1270.280:FF:000005">
    <property type="entry name" value="Dynein axonemal heavy chain 10"/>
    <property type="match status" value="1"/>
</dbReference>
<dbReference type="GO" id="GO:0008569">
    <property type="term" value="F:minus-end-directed microtubule motor activity"/>
    <property type="evidence" value="ECO:0007669"/>
    <property type="project" value="InterPro"/>
</dbReference>
<dbReference type="GO" id="GO:0036156">
    <property type="term" value="C:inner dynein arm"/>
    <property type="evidence" value="ECO:0007669"/>
    <property type="project" value="UniProtKB-ARBA"/>
</dbReference>
<dbReference type="InterPro" id="IPR041228">
    <property type="entry name" value="Dynein_C"/>
</dbReference>
<dbReference type="InterPro" id="IPR035706">
    <property type="entry name" value="AAA_9"/>
</dbReference>
<dbReference type="EMBL" id="JBGBPQ010000011">
    <property type="protein sequence ID" value="KAL1515792.1"/>
    <property type="molecule type" value="Genomic_DNA"/>
</dbReference>
<evidence type="ECO:0000256" key="13">
    <source>
        <dbReference type="ARBA" id="ARBA00023273"/>
    </source>
</evidence>
<dbReference type="Gene3D" id="1.20.140.100">
    <property type="entry name" value="Dynein heavy chain, N-terminal domain 2"/>
    <property type="match status" value="1"/>
</dbReference>
<dbReference type="GO" id="GO:0036159">
    <property type="term" value="P:inner dynein arm assembly"/>
    <property type="evidence" value="ECO:0007669"/>
    <property type="project" value="UniProtKB-ARBA"/>
</dbReference>
<keyword evidence="10" id="KW-0969">Cilium</keyword>
<dbReference type="InterPro" id="IPR041658">
    <property type="entry name" value="AAA_lid_11"/>
</dbReference>
<evidence type="ECO:0000256" key="9">
    <source>
        <dbReference type="ARBA" id="ARBA00023054"/>
    </source>
</evidence>
<dbReference type="SUPFAM" id="SSF52540">
    <property type="entry name" value="P-loop containing nucleoside triphosphate hydrolases"/>
    <property type="match status" value="4"/>
</dbReference>
<evidence type="ECO:0000256" key="17">
    <source>
        <dbReference type="SAM" id="Coils"/>
    </source>
</evidence>
<comment type="subcellular location">
    <subcellularLocation>
        <location evidence="1">Cytoplasm</location>
        <location evidence="1">Cytoskeleton</location>
        <location evidence="1">Cilium axoneme</location>
    </subcellularLocation>
</comment>
<evidence type="ECO:0000256" key="16">
    <source>
        <dbReference type="ARBA" id="ARBA00077719"/>
    </source>
</evidence>
<comment type="subunit">
    <text evidence="15">The I1 inner arm complex (also known as the f dynein complex) is a two-headed isoform composed of two heavy chains (1-alpha and 1-beta), three intermediate chains and three light chains. I1 occupies a specific position proximal to the first radial spoke and repeats every 96 nm along the length of the axoneme.</text>
</comment>
<dbReference type="GO" id="GO:0005874">
    <property type="term" value="C:microtubule"/>
    <property type="evidence" value="ECO:0007669"/>
    <property type="project" value="UniProtKB-KW"/>
</dbReference>
<reference evidence="20 21" key="1">
    <citation type="journal article" date="2024" name="Science">
        <title>Giant polyketide synthase enzymes in the biosynthesis of giant marine polyether toxins.</title>
        <authorList>
            <person name="Fallon T.R."/>
            <person name="Shende V.V."/>
            <person name="Wierzbicki I.H."/>
            <person name="Pendleton A.L."/>
            <person name="Watervoot N.F."/>
            <person name="Auber R.P."/>
            <person name="Gonzalez D.J."/>
            <person name="Wisecaver J.H."/>
            <person name="Moore B.S."/>
        </authorList>
    </citation>
    <scope>NUCLEOTIDE SEQUENCE [LARGE SCALE GENOMIC DNA]</scope>
    <source>
        <strain evidence="20 21">12B1</strain>
    </source>
</reference>
<dbReference type="InterPro" id="IPR041589">
    <property type="entry name" value="DNAH3_AAA_lid_1"/>
</dbReference>
<keyword evidence="9 17" id="KW-0175">Coiled coil</keyword>
<dbReference type="FunFam" id="1.20.920.20:FF:000001">
    <property type="entry name" value="dynein heavy chain 2, axonemal"/>
    <property type="match status" value="1"/>
</dbReference>
<dbReference type="FunFam" id="1.10.8.710:FF:000002">
    <property type="entry name" value="dynein heavy chain 17, axonemal"/>
    <property type="match status" value="1"/>
</dbReference>
<comment type="function">
    <text evidence="14">Force generating protein of eukaryotic cilia and flagella. Produces force towards the minus ends of microtubules. Dynein has ATPase activity; the force-producing power stroke is thought to occur on release of ADP. Required for assembly of the I1 inner arm complex and its targeting to the appropriate axoneme location. Also required for phototaxis.</text>
</comment>
<dbReference type="GO" id="GO:0045505">
    <property type="term" value="F:dynein intermediate chain binding"/>
    <property type="evidence" value="ECO:0007669"/>
    <property type="project" value="InterPro"/>
</dbReference>
<dbReference type="Gene3D" id="3.20.180.20">
    <property type="entry name" value="Dynein heavy chain, N-terminal domain 2"/>
    <property type="match status" value="1"/>
</dbReference>
<dbReference type="Pfam" id="PF12775">
    <property type="entry name" value="AAA_7"/>
    <property type="match status" value="1"/>
</dbReference>
<dbReference type="Gene3D" id="1.10.287.2620">
    <property type="match status" value="1"/>
</dbReference>
<dbReference type="InterPro" id="IPR043160">
    <property type="entry name" value="Dynein_C_barrel"/>
</dbReference>
<dbReference type="Gene3D" id="1.20.920.30">
    <property type="match status" value="1"/>
</dbReference>
<sequence length="4749" mass="536208">MLTVRAARAHLRDGTDTAAASWADLVAERAASRSATAEVVDVSCGWADLAAEMAASISAGAEVIDGLFSWADMAAEEVASKSAAAEVIDVGRSRGSRGFTSGAVLPAETAVSAVMDDARIEWMKEIVLEGLGALPKAFDYMLSEPANKAVILNFLENRNETQPHPAIIFHTMQMDPTLARLVHGRLSSDPEEGEEEETPPTPPGEPEELEEGVEGAPSAEEGAPADAADAATAAPAAEAAAAAPTADNPEDAPANAPAEASADGEASEPAAGDEQEQEEQEPPKATPVERKQDPAELLGICVCLSNDLPAATAAGESSFVYFSLLGVGEDEKLEAVPASGTAEAFAAAIDYGVINGGSIMMLEQVMQEVYLPLVTNPSAKDQLVLTTVEAQQDNIEFLSNLHKFASQLQHAIQQVTGDFRLNMPQITIDDANVAADDEGLVMQLEEALADWTPAISSALETQMAKQPIGKGPLAEIEHWRARNAALSTLCEQLNTPNARKMLEVLEKVESQLLPGFKYQYSELEKRYIEAKDNVKFLTTLERHFKHITNGTLVQILDTLPSMMNALRMVWVISRHYKDDHRMEPLMARIAWEVANRVSTMINMRTIFREPAARTIKLISEAHSVLEKWEHSYMDTRKMIEESGRDNRWEFDRNKLFARTRYMALRCTDLLFVAEMLRDMRAMLGPELKAVTGDAKGIDEVMSRVEALVVPLETAPFDLFDRRYQTSWEAAMGKFRENVAAIEEMLKKFMDDSFTKLRSAEGAFDLLQKFRSMQSHEASQKLMERKTVDILSQYEKELAHVNHLFETNRDNPPLSKNQPPLAGSINWSHSLFLRVRKTIAKFQSMDEDLFSTEQGKEVSRKFVQVSKAIRRYEKSRFEDWKETVNSKAMQLLKQPIFRGEGSNISVNFHEELVILIRESKYLDRMGFAVPETALNVTLQEDKYHSYVESLNAMLQAYRAVLDSLSPVETELLRHKINELRSSLDKGWSLLNWNSLSIPEFTESCMKAINSFQTILKQIQKNAFIIKGVVDAICNVELLKCPAHTAAEVPDMTELNDEIERHRQAQLDELKRQYTQIGPLLIKVEEMVVNSNSGRSPRMAAYYSHWEQQIFAALTKMVITALTTCYELVSPHLSESKHKKPVALFKVSAILLAPDVHISPPLTEALKFIDKLVASLVESTKAFVRWMHGTCVETPPQVSNNEDEEMVTFSFFFDIVNNQEVKQLRNLIKDSVKKTFGRVNKHLKQYSVYETLWKMDKAQHLTKFEQKNPTCVQFDSRLQSYSRVIQDTQAMPGTISVDFMEISVSSLLHDIQEHAKAWVTAIAKLMNQMFKQDLVDLHELILDYSSNLDRSPDTLDDLKFILNMVAEISSRSMDMEMRYSYLEEVYRTLRMYQFEVPEDEADMVDNMRIQWAELCEKAKVRDRALVKVKKQFTLVTEGQVIEFQQKVQEMYDEFISKGPGSGVELEVGMQQMEEYHIKLGEFLHTREELGQALKLFNLPIMAYPQLSEVEQSLKDLGLIYNVFREQQESRDEWSSTLWSELEMSVMEKGMEDFDTRLKRMPKPIKSLRPYKKVEDVVNAFVASLPLIQNLKNDALRDRHWRQLMEVTGISFDMNPKTFTLQKLFEMQLDRFEDAINDICSGAAKELTIETGINQITDTWRVQRFEVVRYMKGTQERGLILRSTDEIQQTLEDQMMNLSSMMSSRYVSPFIDITHKWEKLMSTIAEVIEVWMKVQAKWMYLEAIFIGSEDIRLQLPEEAKRFDRIHTTFRKIMTETQKNPNVLDSCTADGRLDHLAGLFSQLEACQKSLSDYLETKRTAFPRFYFLSDDELLQILGTSDPTAVQEHMLKLFDNTAALTFDRSGAKVLGMVSSEKESFPFNTLTLTEGAVESWLYNVEAEMMKTLHAIHKRAVFHYPTSNRLEWLKDNLGMVVNTGSQIWWTYEVADIFIKVRHGDKLGMKRFARKCASLLDDLIVAVRDTGGKKTTTKKINCLVIIDVHARDIIDSFVRDSVLDEREFAWESQLRFSWDRDEDDVKIRQCSGVFDYGYEYQGLNGRLVITPLTDRCYMTCTQSLHYRLGCAPAGPAGTGKTETVKDLSKAMSVQCKVFCCGEGLDYKAMGCIFSGLVQTGAWGCFDEFNRIPVEVLSVVSAQIKTIQTALADGVKKFSFEGREVNLVPTVGIYITMNPGYAGRAELPDNLKALFRPVVMVLPNLAMICENMLMSEGFGKSKLLAKKMTVLYKLGREQLSKQYHYDFGLRALKSVLVMAGSLKRASPEYDESTILMRALRDMNMPKFIFADVPLFRGLINDLFPGLDCPRVRYPSFNDACEQAMTEQGLELLELQLDKVVQLYETMMTRHTTMIVGPTGGGKTVCLGAMCRAQILSNLPTKQFIINPKAIPISELYGELDPVTRDWTDGLLSNIFRDMNKPVAEGREERRYIVYDGDVDAVWVENMNSVMDDNKLLTLPNGERIRLNFPTCSMLFEVFDLQYASPATISRCGMVYVDPKDLGWKPYWLKWLNSRDNQAEVDHLRSLGEKYLDKCIDFVVEGIEDKASMTMVEPPRAVQMCTNIGLIQQLCVMLSSQLTEARNITEPSVIEAVFLLAISWSLGGPLSQDGRVIFHKFLSKMSGLPPGGSDQVSCGQMPASLPTLHDFYLDIEMRKWKPWSSEVAPYEPPPDRKFSSIMVPTSDTVRSTWILEAVASVNKGCLFVGESGTAKTTVVAKYLQSRDATTSAALSLNFSSRTSSKDVQIAIEDALEKRTKDTFGPPAGKKLTIFVDDLNMPRVDTYGTQQPVALLKLLADKGYLYDRGKDLTIKYIKDVQFTAAMVPGRNDVDPRFIRLFNVFCVTFPPEESIKRIYATILETFFDAGPFPSDLKGPDLAGKLTTVSMNIFNAIVQALPPTPAKFHYIFNLRDLSRITEGVMQATPDKVRGVPDVVRQLRHEVLRVFHDRLVNHADRDFVSNKIEECLKMTFPEETPAAMVDPILFGDFANYNLVEEEKISGSGDSQRLYEDLKDFASIKPVMEEVLEKYNMANKAMNLVLFDDCLGHLVRVHRLMRLPRANALLVGVGGSGKQSITRLSAFTAGADVFTITLTRGYNEVLFRDDIKSLYQMIATKPVAFLFTDQHVAEEGFLELINNMLTAGMVPALYEEAERDGIINGIRDEAVKRGALDTKEGVWTYFVNKCRDNLHVVLAMSPVGETLRVRCRSFPGMVNNTVIDWFVPWPEQALISVAGVFLADEDLPETARSNIVSHMVMVHNYVTSASDKFEVQLKRHNYVTPKNYLDFISNYRSVLKEERRKIDQLIQRLDGGLSKLVQAATEVDAMSVKLQAAQIEVSAKSEEVKTMLEEISASTSKAEERQVAATQKEAELEEESVKITQEKAEAEAALEEALPALEEAAQALQDLKKEDISELRSFAKPHPAVQDVCLCVVILKGGKDVSWKGAKAMMSDTGFLRSLVEFDKDSLSEKQIKAVRSYFSQSFTPEEVRNISQAGAGLLKWVFAIVNYYGVAKTVDPKRKAVAAGEKALRTAQKELSKIQAEVQQLSQQLLELKEKYERGSQEEKDLSEKAETMERRLTAASKLIAGLGSERTRWTADMETLHSKREVLVGDCLLAAAFLSYTGAFNFEFRQTMIVDVWEADIREKAIQLSDPFMLTQTLTSDVETARWASEGLPADELSVQNGILTTRSSRYPLCIDPQQQAVAWIKKRESKSSLRACTFNDSDFLKHLEIAVNLGFAFLFENVDEYIDPIIDPVLEKNLVKKGNTRTVKIGDKDVEWDDSFRLYLTSKLSNPHYGPETFGKAMIINYSVTQSGLEDQLLNEVVRVERADLAEQKVTLVTEVSELSGMLKELEDTLLYELANSTGNILDNGDLIETLEQTKTKAVEISEKLEEAKSTAVEIDATCAAYRPVAKRGSILFFVMSSLATLNNMYELSLALYMVVFLQSLRRAEPDSNVELRLENIVATLTADCYAYTCRGIFETHKLMFSLQMTLQIQQGDGMVDRDQLDFFLKGNLALEKCKDPPPADFMSDTGWHDMQRLKTMNEGKFANLPQDIKDNYDEWKSWYDLEAPESYDIPCGYEKALTPMEKLLVLRCFRVDRIYVAITKFIIVSMGQQYVQPPVLEYSAVYEQSTNLVPVIFVLSPGADPATDIFKLANQLGMGGAKMKFMALGQGQGPVAQAMLEQGSQRGHWVMLQNCHLLPSWLKTLEKLLEQNTSPQEDFRLWCTTDPTEHFPIGILQRSIKVVTEPPNGLRLNMLASYSKVTEDALAHCPHPAFRSCVFVLSFFHAVVQERRKYGKVGWNVKYDFNDSDFAVSLKLLENYLTKAHNNGDTQIPWDTLRYLVGEVMYGGRVTDDCDRRVVETYMQEYLGDFLFDTFQPFHFYQDEESRVTQAKGERGKGVDYAIPPTGPRDIYMKAIEALPGIDSQTPEVFGLHPNAEIDYLTNASKKLWRDLIDLQPRAEGAGGGISREEYITNIASDIESKQPTLPDLNKLRKDLEADGFTPVFVVLVQELERWETLNLRMTKSLRQLKKALIGEIAMSNELDALGVCLFNGMLPDMWRKLTPQTDKMLGSWMTFHARRHVQYKSWIDEGEPKVMWLSGLGIPETYTAALVQTTCRRYGWPLDKSTLYTKVTQYSKVVDVPEKLKDGCYVTGLYIEGAAWDVENRCLMRQPPKVLVQELPILQIIPVELNKLKLHGTIRIPMYITQQRRNAMGVGMMMEADLDTKEHPSLWILQGTALVLNTDS</sequence>
<dbReference type="Gene3D" id="3.10.490.20">
    <property type="match status" value="1"/>
</dbReference>
<dbReference type="InterPro" id="IPR026983">
    <property type="entry name" value="DHC"/>
</dbReference>
<dbReference type="Gene3D" id="1.10.8.720">
    <property type="entry name" value="Region D6 of dynein motor"/>
    <property type="match status" value="1"/>
</dbReference>
<evidence type="ECO:0000256" key="5">
    <source>
        <dbReference type="ARBA" id="ARBA00022737"/>
    </source>
</evidence>
<evidence type="ECO:0000256" key="1">
    <source>
        <dbReference type="ARBA" id="ARBA00004430"/>
    </source>
</evidence>
<dbReference type="GO" id="GO:0051959">
    <property type="term" value="F:dynein light intermediate chain binding"/>
    <property type="evidence" value="ECO:0007669"/>
    <property type="project" value="InterPro"/>
</dbReference>
<dbReference type="InterPro" id="IPR056759">
    <property type="entry name" value="DYH2-5-8_CC"/>
</dbReference>
<evidence type="ECO:0000256" key="10">
    <source>
        <dbReference type="ARBA" id="ARBA00023069"/>
    </source>
</evidence>
<dbReference type="Pfam" id="PF12774">
    <property type="entry name" value="AAA_6"/>
    <property type="match status" value="1"/>
</dbReference>
<keyword evidence="5" id="KW-0677">Repeat</keyword>
<dbReference type="GO" id="GO:0008017">
    <property type="term" value="F:microtubule binding"/>
    <property type="evidence" value="ECO:0007669"/>
    <property type="project" value="UniProtKB-ARBA"/>
</dbReference>
<dbReference type="FunFam" id="1.20.58.1120:FF:000001">
    <property type="entry name" value="dynein heavy chain 2, axonemal"/>
    <property type="match status" value="1"/>
</dbReference>
<gene>
    <name evidence="20" type="ORF">AB1Y20_002408</name>
</gene>
<comment type="caution">
    <text evidence="20">The sequence shown here is derived from an EMBL/GenBank/DDBJ whole genome shotgun (WGS) entry which is preliminary data.</text>
</comment>
<keyword evidence="11" id="KW-0505">Motor protein</keyword>
<dbReference type="FunFam" id="3.10.490.20:FF:000006">
    <property type="entry name" value="Dynein axonemal heavy chain 10"/>
    <property type="match status" value="1"/>
</dbReference>
<evidence type="ECO:0000256" key="14">
    <source>
        <dbReference type="ARBA" id="ARBA00054075"/>
    </source>
</evidence>
<feature type="coiled-coil region" evidence="17">
    <location>
        <begin position="3522"/>
        <end position="3584"/>
    </location>
</feature>
<dbReference type="Gene3D" id="1.10.8.1220">
    <property type="match status" value="1"/>
</dbReference>
<feature type="coiled-coil region" evidence="17">
    <location>
        <begin position="3288"/>
        <end position="3410"/>
    </location>
</feature>
<evidence type="ECO:0000256" key="6">
    <source>
        <dbReference type="ARBA" id="ARBA00022741"/>
    </source>
</evidence>
<dbReference type="Gene3D" id="6.10.140.1060">
    <property type="match status" value="1"/>
</dbReference>
<dbReference type="PANTHER" id="PTHR22878">
    <property type="entry name" value="DYNEIN HEAVY CHAIN 6, AXONEMAL-LIKE-RELATED"/>
    <property type="match status" value="1"/>
</dbReference>
<evidence type="ECO:0000313" key="20">
    <source>
        <dbReference type="EMBL" id="KAL1515792.1"/>
    </source>
</evidence>
<keyword evidence="6" id="KW-0547">Nucleotide-binding</keyword>
<dbReference type="Pfam" id="PF25007">
    <property type="entry name" value="DYH2-5-8_CC"/>
    <property type="match status" value="1"/>
</dbReference>
<evidence type="ECO:0000256" key="7">
    <source>
        <dbReference type="ARBA" id="ARBA00022840"/>
    </source>
</evidence>
<dbReference type="Gene3D" id="3.40.50.300">
    <property type="entry name" value="P-loop containing nucleotide triphosphate hydrolases"/>
    <property type="match status" value="5"/>
</dbReference>
<dbReference type="Pfam" id="PF17852">
    <property type="entry name" value="Dynein_AAA_lid"/>
    <property type="match status" value="1"/>
</dbReference>
<dbReference type="InterPro" id="IPR024317">
    <property type="entry name" value="Dynein_heavy_chain_D4_dom"/>
</dbReference>
<evidence type="ECO:0000259" key="19">
    <source>
        <dbReference type="SMART" id="SM00382"/>
    </source>
</evidence>
<dbReference type="FunFam" id="1.10.287.2620:FF:000002">
    <property type="entry name" value="Dynein heavy chain 2, axonemal"/>
    <property type="match status" value="1"/>
</dbReference>
<dbReference type="InterPro" id="IPR027417">
    <property type="entry name" value="P-loop_NTPase"/>
</dbReference>
<evidence type="ECO:0000313" key="21">
    <source>
        <dbReference type="Proteomes" id="UP001515480"/>
    </source>
</evidence>
<dbReference type="InterPro" id="IPR042219">
    <property type="entry name" value="AAA_lid_11_sf"/>
</dbReference>
<dbReference type="Pfam" id="PF08385">
    <property type="entry name" value="DHC_N1"/>
    <property type="match status" value="1"/>
</dbReference>
<dbReference type="InterPro" id="IPR024743">
    <property type="entry name" value="Dynein_HC_stalk"/>
</dbReference>
<dbReference type="GO" id="GO:0005524">
    <property type="term" value="F:ATP binding"/>
    <property type="evidence" value="ECO:0007669"/>
    <property type="project" value="UniProtKB-KW"/>
</dbReference>
<evidence type="ECO:0000256" key="11">
    <source>
        <dbReference type="ARBA" id="ARBA00023175"/>
    </source>
</evidence>
<evidence type="ECO:0000256" key="8">
    <source>
        <dbReference type="ARBA" id="ARBA00023017"/>
    </source>
</evidence>
<dbReference type="Gene3D" id="1.10.472.130">
    <property type="match status" value="1"/>
</dbReference>
<feature type="compositionally biased region" description="Low complexity" evidence="18">
    <location>
        <begin position="214"/>
        <end position="270"/>
    </location>
</feature>
<dbReference type="Gene3D" id="1.20.920.20">
    <property type="match status" value="1"/>
</dbReference>
<dbReference type="SMART" id="SM00382">
    <property type="entry name" value="AAA"/>
    <property type="match status" value="3"/>
</dbReference>
<comment type="similarity">
    <text evidence="2">Belongs to the dynein heavy chain family.</text>
</comment>
<evidence type="ECO:0000256" key="18">
    <source>
        <dbReference type="SAM" id="MobiDB-lite"/>
    </source>
</evidence>
<dbReference type="GO" id="GO:0060294">
    <property type="term" value="P:cilium movement involved in cell motility"/>
    <property type="evidence" value="ECO:0007669"/>
    <property type="project" value="UniProtKB-ARBA"/>
</dbReference>
<dbReference type="FunFam" id="3.20.180.20:FF:000001">
    <property type="entry name" value="Dynein axonemal heavy chain 5"/>
    <property type="match status" value="1"/>
</dbReference>
<dbReference type="Gene3D" id="1.20.1270.280">
    <property type="match status" value="1"/>
</dbReference>
<dbReference type="FunFam" id="1.10.8.720:FF:000005">
    <property type="entry name" value="Dynein axonemal heavy chain 10"/>
    <property type="match status" value="1"/>
</dbReference>
<dbReference type="Proteomes" id="UP001515480">
    <property type="component" value="Unassembled WGS sequence"/>
</dbReference>
<feature type="domain" description="AAA+ ATPase" evidence="19">
    <location>
        <begin position="2702"/>
        <end position="2853"/>
    </location>
</feature>
<dbReference type="InterPro" id="IPR042228">
    <property type="entry name" value="Dynein_linker_3"/>
</dbReference>
<evidence type="ECO:0000256" key="3">
    <source>
        <dbReference type="ARBA" id="ARBA00022490"/>
    </source>
</evidence>
<dbReference type="FunFam" id="3.40.50.300:FF:000049">
    <property type="entry name" value="Dynein, axonemal, heavy chain 5"/>
    <property type="match status" value="1"/>
</dbReference>
<dbReference type="FunFam" id="3.40.50.300:FF:000153">
    <property type="entry name" value="Dynein axonemal heavy chain 1"/>
    <property type="match status" value="1"/>
</dbReference>
<keyword evidence="21" id="KW-1185">Reference proteome</keyword>
<dbReference type="FunFam" id="1.20.920.30:FF:000002">
    <property type="entry name" value="Dynein axonemal heavy chain 3"/>
    <property type="match status" value="1"/>
</dbReference>
<feature type="domain" description="AAA+ ATPase" evidence="19">
    <location>
        <begin position="2073"/>
        <end position="2211"/>
    </location>
</feature>
<dbReference type="InterPro" id="IPR035699">
    <property type="entry name" value="AAA_6"/>
</dbReference>
<name>A0AB34JBM8_PRYPA</name>
<dbReference type="InterPro" id="IPR004273">
    <property type="entry name" value="Dynein_heavy_D6_P-loop"/>
</dbReference>
<proteinExistence type="inferred from homology"/>
<dbReference type="Gene3D" id="1.10.8.710">
    <property type="match status" value="1"/>
</dbReference>
<dbReference type="Pfam" id="PF18199">
    <property type="entry name" value="Dynein_C"/>
    <property type="match status" value="1"/>
</dbReference>
<dbReference type="PANTHER" id="PTHR22878:SF63">
    <property type="entry name" value="DYNEIN AXONEMAL HEAVY CHAIN 10"/>
    <property type="match status" value="1"/>
</dbReference>
<dbReference type="Pfam" id="PF12780">
    <property type="entry name" value="AAA_8"/>
    <property type="match status" value="1"/>
</dbReference>
<dbReference type="FunFam" id="1.20.140.100:FF:000001">
    <property type="entry name" value="dynein heavy chain 17, axonemal"/>
    <property type="match status" value="1"/>
</dbReference>
<dbReference type="InterPro" id="IPR003593">
    <property type="entry name" value="AAA+_ATPase"/>
</dbReference>
<protein>
    <recommendedName>
        <fullName evidence="16">Dynein-1, subspecies f</fullName>
    </recommendedName>
</protein>
<dbReference type="InterPro" id="IPR013594">
    <property type="entry name" value="Dynein_heavy_tail"/>
</dbReference>
<accession>A0AB34JBM8</accession>
<dbReference type="Gene3D" id="1.20.58.1120">
    <property type="match status" value="1"/>
</dbReference>
<dbReference type="Pfam" id="PF12781">
    <property type="entry name" value="AAA_9"/>
    <property type="match status" value="1"/>
</dbReference>
<dbReference type="FunFam" id="3.40.50.300:FF:002141">
    <property type="entry name" value="Dynein heavy chain"/>
    <property type="match status" value="1"/>
</dbReference>
<dbReference type="Pfam" id="PF12777">
    <property type="entry name" value="MT"/>
    <property type="match status" value="1"/>
</dbReference>
<keyword evidence="8" id="KW-0243">Dynein</keyword>
<feature type="domain" description="AAA+ ATPase" evidence="19">
    <location>
        <begin position="2354"/>
        <end position="2485"/>
    </location>
</feature>
<dbReference type="FunFam" id="1.10.8.1220:FF:000001">
    <property type="entry name" value="Dynein axonemal heavy chain 5"/>
    <property type="match status" value="1"/>
</dbReference>
<feature type="region of interest" description="Disordered" evidence="18">
    <location>
        <begin position="187"/>
        <end position="291"/>
    </location>
</feature>
<keyword evidence="4" id="KW-0493">Microtubule</keyword>
<dbReference type="InterPro" id="IPR042222">
    <property type="entry name" value="Dynein_2_N"/>
</dbReference>
<dbReference type="Pfam" id="PF18198">
    <property type="entry name" value="AAA_lid_11"/>
    <property type="match status" value="1"/>
</dbReference>
<dbReference type="InterPro" id="IPR043157">
    <property type="entry name" value="Dynein_AAA1S"/>
</dbReference>
<keyword evidence="7" id="KW-0067">ATP-binding</keyword>
<dbReference type="Pfam" id="PF03028">
    <property type="entry name" value="Dynein_heavy"/>
    <property type="match status" value="1"/>
</dbReference>
<dbReference type="Pfam" id="PF08393">
    <property type="entry name" value="DHC_N2"/>
    <property type="match status" value="1"/>
</dbReference>
<keyword evidence="3" id="KW-0963">Cytoplasm</keyword>
<evidence type="ECO:0000256" key="2">
    <source>
        <dbReference type="ARBA" id="ARBA00008887"/>
    </source>
</evidence>
<dbReference type="FunFam" id="3.40.50.300:FF:000063">
    <property type="entry name" value="dynein heavy chain 6, axonemal"/>
    <property type="match status" value="1"/>
</dbReference>
<evidence type="ECO:0000256" key="15">
    <source>
        <dbReference type="ARBA" id="ARBA00063032"/>
    </source>
</evidence>
<keyword evidence="13" id="KW-0966">Cell projection</keyword>
<dbReference type="InterPro" id="IPR013602">
    <property type="entry name" value="Dynein_heavy_linker"/>
</dbReference>